<dbReference type="GO" id="GO:0071013">
    <property type="term" value="C:catalytic step 2 spliceosome"/>
    <property type="evidence" value="ECO:0007669"/>
    <property type="project" value="TreeGrafter"/>
</dbReference>
<dbReference type="CDD" id="cd00200">
    <property type="entry name" value="WD40"/>
    <property type="match status" value="1"/>
</dbReference>
<dbReference type="EMBL" id="JAEPRB010000008">
    <property type="protein sequence ID" value="KAG2227350.1"/>
    <property type="molecule type" value="Genomic_DNA"/>
</dbReference>
<dbReference type="PANTHER" id="PTHR22842:SF3">
    <property type="entry name" value="WD REPEAT DOMAIN-CONTAINING PROTEIN 83"/>
    <property type="match status" value="1"/>
</dbReference>
<evidence type="ECO:0008006" key="9">
    <source>
        <dbReference type="Google" id="ProtNLM"/>
    </source>
</evidence>
<organism evidence="7 8">
    <name type="scientific">Circinella minor</name>
    <dbReference type="NCBI Taxonomy" id="1195481"/>
    <lineage>
        <taxon>Eukaryota</taxon>
        <taxon>Fungi</taxon>
        <taxon>Fungi incertae sedis</taxon>
        <taxon>Mucoromycota</taxon>
        <taxon>Mucoromycotina</taxon>
        <taxon>Mucoromycetes</taxon>
        <taxon>Mucorales</taxon>
        <taxon>Lichtheimiaceae</taxon>
        <taxon>Circinella</taxon>
    </lineage>
</organism>
<dbReference type="PROSITE" id="PS50294">
    <property type="entry name" value="WD_REPEATS_REGION"/>
    <property type="match status" value="4"/>
</dbReference>
<dbReference type="Gene3D" id="2.130.10.10">
    <property type="entry name" value="YVTN repeat-like/Quinoprotein amine dehydrogenase"/>
    <property type="match status" value="1"/>
</dbReference>
<keyword evidence="4" id="KW-0677">Repeat</keyword>
<name>A0A8H7SD45_9FUNG</name>
<evidence type="ECO:0000256" key="5">
    <source>
        <dbReference type="ARBA" id="ARBA00038145"/>
    </source>
</evidence>
<feature type="repeat" description="WD" evidence="6">
    <location>
        <begin position="242"/>
        <end position="263"/>
    </location>
</feature>
<comment type="caution">
    <text evidence="7">The sequence shown here is derived from an EMBL/GenBank/DDBJ whole genome shotgun (WGS) entry which is preliminary data.</text>
</comment>
<keyword evidence="3 6" id="KW-0853">WD repeat</keyword>
<keyword evidence="8" id="KW-1185">Reference proteome</keyword>
<comment type="subcellular location">
    <subcellularLocation>
        <location evidence="1">Cytoplasm</location>
    </subcellularLocation>
</comment>
<proteinExistence type="inferred from homology"/>
<dbReference type="PANTHER" id="PTHR22842">
    <property type="entry name" value="WD40 REPEAT PROTEIN"/>
    <property type="match status" value="1"/>
</dbReference>
<gene>
    <name evidence="7" type="ORF">INT45_004305</name>
</gene>
<dbReference type="PROSITE" id="PS50082">
    <property type="entry name" value="WD_REPEATS_2"/>
    <property type="match status" value="5"/>
</dbReference>
<evidence type="ECO:0000256" key="6">
    <source>
        <dbReference type="PROSITE-ProRule" id="PRU00221"/>
    </source>
</evidence>
<evidence type="ECO:0000313" key="8">
    <source>
        <dbReference type="Proteomes" id="UP000646827"/>
    </source>
</evidence>
<dbReference type="InterPro" id="IPR015943">
    <property type="entry name" value="WD40/YVTN_repeat-like_dom_sf"/>
</dbReference>
<dbReference type="SUPFAM" id="SSF50978">
    <property type="entry name" value="WD40 repeat-like"/>
    <property type="match status" value="1"/>
</dbReference>
<evidence type="ECO:0000313" key="7">
    <source>
        <dbReference type="EMBL" id="KAG2227350.1"/>
    </source>
</evidence>
<feature type="repeat" description="WD" evidence="6">
    <location>
        <begin position="264"/>
        <end position="296"/>
    </location>
</feature>
<dbReference type="InterPro" id="IPR019775">
    <property type="entry name" value="WD40_repeat_CS"/>
</dbReference>
<dbReference type="InterPro" id="IPR051980">
    <property type="entry name" value="WD_repeat_MORG1"/>
</dbReference>
<dbReference type="SMART" id="SM00320">
    <property type="entry name" value="WD40"/>
    <property type="match status" value="7"/>
</dbReference>
<dbReference type="InterPro" id="IPR020472">
    <property type="entry name" value="WD40_PAC1"/>
</dbReference>
<dbReference type="Pfam" id="PF00400">
    <property type="entry name" value="WD40"/>
    <property type="match status" value="5"/>
</dbReference>
<evidence type="ECO:0000256" key="3">
    <source>
        <dbReference type="ARBA" id="ARBA00022574"/>
    </source>
</evidence>
<dbReference type="InterPro" id="IPR036322">
    <property type="entry name" value="WD40_repeat_dom_sf"/>
</dbReference>
<accession>A0A8H7SD45</accession>
<dbReference type="PROSITE" id="PS00678">
    <property type="entry name" value="WD_REPEATS_1"/>
    <property type="match status" value="1"/>
</dbReference>
<dbReference type="InterPro" id="IPR001680">
    <property type="entry name" value="WD40_rpt"/>
</dbReference>
<dbReference type="AlphaFoldDB" id="A0A8H7SD45"/>
<feature type="repeat" description="WD" evidence="6">
    <location>
        <begin position="12"/>
        <end position="53"/>
    </location>
</feature>
<dbReference type="GO" id="GO:0005737">
    <property type="term" value="C:cytoplasm"/>
    <property type="evidence" value="ECO:0007669"/>
    <property type="project" value="UniProtKB-SubCell"/>
</dbReference>
<dbReference type="PRINTS" id="PR00320">
    <property type="entry name" value="GPROTEINBRPT"/>
</dbReference>
<reference evidence="7 8" key="1">
    <citation type="submission" date="2020-12" db="EMBL/GenBank/DDBJ databases">
        <title>Metabolic potential, ecology and presence of endohyphal bacteria is reflected in genomic diversity of Mucoromycotina.</title>
        <authorList>
            <person name="Muszewska A."/>
            <person name="Okrasinska A."/>
            <person name="Steczkiewicz K."/>
            <person name="Drgas O."/>
            <person name="Orlowska M."/>
            <person name="Perlinska-Lenart U."/>
            <person name="Aleksandrzak-Piekarczyk T."/>
            <person name="Szatraj K."/>
            <person name="Zielenkiewicz U."/>
            <person name="Pilsyk S."/>
            <person name="Malc E."/>
            <person name="Mieczkowski P."/>
            <person name="Kruszewska J.S."/>
            <person name="Biernat P."/>
            <person name="Pawlowska J."/>
        </authorList>
    </citation>
    <scope>NUCLEOTIDE SEQUENCE [LARGE SCALE GENOMIC DNA]</scope>
    <source>
        <strain evidence="7 8">CBS 142.35</strain>
    </source>
</reference>
<protein>
    <recommendedName>
        <fullName evidence="9">WD repeat domain-containing protein 83</fullName>
    </recommendedName>
</protein>
<evidence type="ECO:0000256" key="4">
    <source>
        <dbReference type="ARBA" id="ARBA00022737"/>
    </source>
</evidence>
<dbReference type="OrthoDB" id="1068471at2759"/>
<keyword evidence="2" id="KW-0963">Cytoplasm</keyword>
<feature type="repeat" description="WD" evidence="6">
    <location>
        <begin position="96"/>
        <end position="128"/>
    </location>
</feature>
<feature type="repeat" description="WD" evidence="6">
    <location>
        <begin position="54"/>
        <end position="95"/>
    </location>
</feature>
<dbReference type="Proteomes" id="UP000646827">
    <property type="component" value="Unassembled WGS sequence"/>
</dbReference>
<dbReference type="GO" id="GO:0000398">
    <property type="term" value="P:mRNA splicing, via spliceosome"/>
    <property type="evidence" value="ECO:0007669"/>
    <property type="project" value="TreeGrafter"/>
</dbReference>
<sequence length="296" mass="32441">MVAYPTHCDQSLKGHKGPISQVCYNKSGQYCLSGGRDRTVRLWNPATGMEVHSYNGHGRDVLGVSVSPDNGRLASCGADRAVILWDVGTGAILRRYTAHWERVNDVDFNEQGTVLVSGSFDATIRIWDCRSSNFSPIQVLEDCKDTIMSIQVKDVEIIAGSTDGKVRTYDLRNGKLAEDYIGPPITSARLSNDGNCILVSTLDDTVRLMDKANGTLLNEFKGHKHNEFKVESVMSNTDAYAISGSENGQIYIWDVLEGTTVKTLQSQDTIVTSIDYHPSDVAMVTAGNDGVVRVWS</sequence>
<evidence type="ECO:0000256" key="2">
    <source>
        <dbReference type="ARBA" id="ARBA00022490"/>
    </source>
</evidence>
<comment type="similarity">
    <text evidence="5">Belongs to the WD repeat MORG1 family.</text>
</comment>
<evidence type="ECO:0000256" key="1">
    <source>
        <dbReference type="ARBA" id="ARBA00004496"/>
    </source>
</evidence>